<name>A0A9N8EJ20_9STRA</name>
<proteinExistence type="predicted"/>
<dbReference type="EMBL" id="CAICTM010001011">
    <property type="protein sequence ID" value="CAB9519395.1"/>
    <property type="molecule type" value="Genomic_DNA"/>
</dbReference>
<dbReference type="Proteomes" id="UP001153069">
    <property type="component" value="Unassembled WGS sequence"/>
</dbReference>
<feature type="compositionally biased region" description="Low complexity" evidence="1">
    <location>
        <begin position="85"/>
        <end position="100"/>
    </location>
</feature>
<evidence type="ECO:0000313" key="2">
    <source>
        <dbReference type="EMBL" id="CAB9519395.1"/>
    </source>
</evidence>
<feature type="compositionally biased region" description="Polar residues" evidence="1">
    <location>
        <begin position="160"/>
        <end position="182"/>
    </location>
</feature>
<gene>
    <name evidence="2" type="ORF">SEMRO_1013_G231311.1</name>
</gene>
<feature type="compositionally biased region" description="Low complexity" evidence="1">
    <location>
        <begin position="129"/>
        <end position="151"/>
    </location>
</feature>
<comment type="caution">
    <text evidence="2">The sequence shown here is derived from an EMBL/GenBank/DDBJ whole genome shotgun (WGS) entry which is preliminary data.</text>
</comment>
<accession>A0A9N8EJ20</accession>
<protein>
    <submittedName>
        <fullName evidence="2">Uncharacterized protein</fullName>
    </submittedName>
</protein>
<evidence type="ECO:0000313" key="3">
    <source>
        <dbReference type="Proteomes" id="UP001153069"/>
    </source>
</evidence>
<reference evidence="2" key="1">
    <citation type="submission" date="2020-06" db="EMBL/GenBank/DDBJ databases">
        <authorList>
            <consortium name="Plant Systems Biology data submission"/>
        </authorList>
    </citation>
    <scope>NUCLEOTIDE SEQUENCE</scope>
    <source>
        <strain evidence="2">D6</strain>
    </source>
</reference>
<feature type="region of interest" description="Disordered" evidence="1">
    <location>
        <begin position="1"/>
        <end position="204"/>
    </location>
</feature>
<feature type="compositionally biased region" description="Polar residues" evidence="1">
    <location>
        <begin position="101"/>
        <end position="114"/>
    </location>
</feature>
<feature type="compositionally biased region" description="Basic residues" evidence="1">
    <location>
        <begin position="70"/>
        <end position="84"/>
    </location>
</feature>
<evidence type="ECO:0000256" key="1">
    <source>
        <dbReference type="SAM" id="MobiDB-lite"/>
    </source>
</evidence>
<keyword evidence="3" id="KW-1185">Reference proteome</keyword>
<sequence length="861" mass="96042">MPPKGRSRGSTGDDGQGGTRRSRQRRLSPKAMENARTEEARQLEIQAQEKQREKLAAKRADGVSVPGRPPKTHHRSSQSTKKKSSQSSDLAAALSSLSDSEQPQNKSTEWTQTEAPDESATPSNDKHGSSNASTAKKSNARNGSPSSSENGSSEEDPISTPKQLKQRSTGKSTDNHSSPGSTDSDKSPASAIDNEPEFTKESFEIEDPKVILQVSMHTTKKSPKVQFSSRNVPLVNSDPIDSDKPDAFDLDISYTSDWAIVREALCAAVQEHSGNKWVVEDVGLGSAYFVRSNHIRQKSNYIDRHQNDLDSSQFKTFQPTAIHSDHDWRHILRSCSYIQMDRQNEPEVLFINLLCTVVAYKASVIKKARRNSHGESTVTSQDDEEIGQTADALQLPFGHDLTVVFSLMGPTSKVGKSDYKCERRAVVQEVEKFTLAPPFTAEELQEMDDDATEVARHRFGNIRRLLMNHALDLSTYKDSKGAVIVGEKSCVFIQPKSNQADVIKCVTTQAFWEIHIKKCYDRLSRAAKGKKTVAISVSIGKMNSTDIVYEGSSDVDDAAELTQNSNYFESPAQQKKPQSANQTREQQMTSPQEIEDFIWKNHASPESPWYHSFTLEHYQRIKICLMAQTEKIYQRYSCIAGDLDTWPPLSELPSDVTTNGVNYGGRVAKKGAYPPESDVPGSYKRYKLTADEQKEQDFKRKMDTLTACFQAGGATTNNSSSASNRPATFTIRFYRDNNDEQRKDVTVPTSPTDSDPIKTLGQAFDSPAIRRGVRSNFKPEQVDQVRKKKLELVVEYINSISKKVYRTYTMEELATTSTGEFYKDVIPRISSTGEPEKGSINPVYFKVHLQKVSPVSTETSL</sequence>
<feature type="compositionally biased region" description="Basic and acidic residues" evidence="1">
    <location>
        <begin position="33"/>
        <end position="61"/>
    </location>
</feature>
<dbReference type="AlphaFoldDB" id="A0A9N8EJ20"/>
<feature type="region of interest" description="Disordered" evidence="1">
    <location>
        <begin position="568"/>
        <end position="591"/>
    </location>
</feature>
<organism evidence="2 3">
    <name type="scientific">Seminavis robusta</name>
    <dbReference type="NCBI Taxonomy" id="568900"/>
    <lineage>
        <taxon>Eukaryota</taxon>
        <taxon>Sar</taxon>
        <taxon>Stramenopiles</taxon>
        <taxon>Ochrophyta</taxon>
        <taxon>Bacillariophyta</taxon>
        <taxon>Bacillariophyceae</taxon>
        <taxon>Bacillariophycidae</taxon>
        <taxon>Naviculales</taxon>
        <taxon>Naviculaceae</taxon>
        <taxon>Seminavis</taxon>
    </lineage>
</organism>